<evidence type="ECO:0000256" key="5">
    <source>
        <dbReference type="ARBA" id="ARBA00022723"/>
    </source>
</evidence>
<accession>A0A0P4VMA8</accession>
<feature type="non-terminal residue" evidence="9">
    <location>
        <position position="1"/>
    </location>
</feature>
<evidence type="ECO:0000256" key="1">
    <source>
        <dbReference type="ARBA" id="ARBA00000077"/>
    </source>
</evidence>
<dbReference type="GO" id="GO:0004523">
    <property type="term" value="F:RNA-DNA hybrid ribonuclease activity"/>
    <property type="evidence" value="ECO:0007669"/>
    <property type="project" value="UniProtKB-EC"/>
</dbReference>
<dbReference type="GO" id="GO:0046872">
    <property type="term" value="F:metal ion binding"/>
    <property type="evidence" value="ECO:0007669"/>
    <property type="project" value="UniProtKB-KW"/>
</dbReference>
<evidence type="ECO:0000259" key="8">
    <source>
        <dbReference type="PROSITE" id="PS50879"/>
    </source>
</evidence>
<comment type="catalytic activity">
    <reaction evidence="1">
        <text>Endonucleolytic cleavage to 5'-phosphomonoester.</text>
        <dbReference type="EC" id="3.1.26.4"/>
    </reaction>
</comment>
<keyword evidence="6" id="KW-0255">Endonuclease</keyword>
<dbReference type="EC" id="3.1.26.4" evidence="3"/>
<dbReference type="InterPro" id="IPR012337">
    <property type="entry name" value="RNaseH-like_sf"/>
</dbReference>
<organism evidence="9">
    <name type="scientific">Rhodnius neglectus</name>
    <dbReference type="NCBI Taxonomy" id="72488"/>
    <lineage>
        <taxon>Eukaryota</taxon>
        <taxon>Metazoa</taxon>
        <taxon>Ecdysozoa</taxon>
        <taxon>Arthropoda</taxon>
        <taxon>Hexapoda</taxon>
        <taxon>Insecta</taxon>
        <taxon>Pterygota</taxon>
        <taxon>Neoptera</taxon>
        <taxon>Paraneoptera</taxon>
        <taxon>Hemiptera</taxon>
        <taxon>Heteroptera</taxon>
        <taxon>Panheteroptera</taxon>
        <taxon>Cimicomorpha</taxon>
        <taxon>Reduviidae</taxon>
        <taxon>Triatominae</taxon>
        <taxon>Rhodnius</taxon>
    </lineage>
</organism>
<evidence type="ECO:0000256" key="6">
    <source>
        <dbReference type="ARBA" id="ARBA00022759"/>
    </source>
</evidence>
<evidence type="ECO:0000256" key="7">
    <source>
        <dbReference type="ARBA" id="ARBA00022801"/>
    </source>
</evidence>
<proteinExistence type="evidence at transcript level"/>
<keyword evidence="7" id="KW-0378">Hydrolase</keyword>
<dbReference type="Pfam" id="PF00075">
    <property type="entry name" value="RNase_H"/>
    <property type="match status" value="1"/>
</dbReference>
<dbReference type="InterPro" id="IPR050092">
    <property type="entry name" value="RNase_H"/>
</dbReference>
<dbReference type="GO" id="GO:0003676">
    <property type="term" value="F:nucleic acid binding"/>
    <property type="evidence" value="ECO:0007669"/>
    <property type="project" value="InterPro"/>
</dbReference>
<protein>
    <recommendedName>
        <fullName evidence="3">ribonuclease H</fullName>
        <ecNumber evidence="3">3.1.26.4</ecNumber>
    </recommendedName>
</protein>
<keyword evidence="5" id="KW-0479">Metal-binding</keyword>
<dbReference type="PROSITE" id="PS50879">
    <property type="entry name" value="RNASE_H_1"/>
    <property type="match status" value="1"/>
</dbReference>
<dbReference type="GO" id="GO:0043137">
    <property type="term" value="P:DNA replication, removal of RNA primer"/>
    <property type="evidence" value="ECO:0007669"/>
    <property type="project" value="TreeGrafter"/>
</dbReference>
<reference evidence="9" key="1">
    <citation type="journal article" date="2016" name="PLoS Negl. Trop. Dis.">
        <title>A Deep Insight into the Sialome of Rhodnius neglectus, a Vector of Chagas Disease.</title>
        <authorList>
            <person name="Santiago P.B."/>
            <person name="Assumpcao T.C."/>
            <person name="Araujo C.N."/>
            <person name="Bastos I.M."/>
            <person name="Neves D."/>
            <person name="Silva I.G."/>
            <person name="Charneau S."/>
            <person name="Queiroz R.M."/>
            <person name="Raiol T."/>
            <person name="Oliveira J.V."/>
            <person name="Sousa M.V."/>
            <person name="Calvo E."/>
            <person name="Ribeiro J.M."/>
            <person name="Santana J.M."/>
        </authorList>
    </citation>
    <scope>NUCLEOTIDE SEQUENCE</scope>
    <source>
        <tissue evidence="9">Salivary glands</tissue>
    </source>
</reference>
<dbReference type="CDD" id="cd09276">
    <property type="entry name" value="Rnase_HI_RT_non_LTR"/>
    <property type="match status" value="1"/>
</dbReference>
<dbReference type="PANTHER" id="PTHR10642:SF26">
    <property type="entry name" value="RIBONUCLEASE H1"/>
    <property type="match status" value="1"/>
</dbReference>
<evidence type="ECO:0000256" key="4">
    <source>
        <dbReference type="ARBA" id="ARBA00022722"/>
    </source>
</evidence>
<dbReference type="SUPFAM" id="SSF53098">
    <property type="entry name" value="Ribonuclease H-like"/>
    <property type="match status" value="1"/>
</dbReference>
<evidence type="ECO:0000256" key="3">
    <source>
        <dbReference type="ARBA" id="ARBA00012180"/>
    </source>
</evidence>
<dbReference type="InterPro" id="IPR036397">
    <property type="entry name" value="RNaseH_sf"/>
</dbReference>
<dbReference type="PANTHER" id="PTHR10642">
    <property type="entry name" value="RIBONUCLEASE H1"/>
    <property type="match status" value="1"/>
</dbReference>
<keyword evidence="4" id="KW-0540">Nuclease</keyword>
<name>A0A0P4VMA8_9HEMI</name>
<evidence type="ECO:0000313" key="9">
    <source>
        <dbReference type="EMBL" id="JAI52794.1"/>
    </source>
</evidence>
<comment type="similarity">
    <text evidence="2">Belongs to the RNase H family.</text>
</comment>
<dbReference type="EMBL" id="GDKW01003801">
    <property type="protein sequence ID" value="JAI52794.1"/>
    <property type="molecule type" value="mRNA"/>
</dbReference>
<dbReference type="Gene3D" id="3.30.420.10">
    <property type="entry name" value="Ribonuclease H-like superfamily/Ribonuclease H"/>
    <property type="match status" value="1"/>
</dbReference>
<sequence>PILGLPSDFMTPKYNFDKPFKVCIGDREAWRRGPPVMGDSMWYTDGSKMEEGVGAGVYGVKPKCCFSVSLGKLATVFQAELAAIRFCTTEIKGRGIINSKVVIFSDSQAALRAISSYQVNSRLVWDCLGALKEISDQNKVFLVWVPGHSGYIGNEVADLLAREGSAGHFVGPEPCFGVSKCVKTAAINLWVQSRSQKWWLATTGQRQAKEFIRGYSPRLTAELIRQGRAAIQDNCRLINWPLQTQETHASHGPGR</sequence>
<dbReference type="AlphaFoldDB" id="A0A0P4VMA8"/>
<feature type="domain" description="RNase H type-1" evidence="8">
    <location>
        <begin position="36"/>
        <end position="166"/>
    </location>
</feature>
<evidence type="ECO:0000256" key="2">
    <source>
        <dbReference type="ARBA" id="ARBA00005300"/>
    </source>
</evidence>
<dbReference type="InterPro" id="IPR002156">
    <property type="entry name" value="RNaseH_domain"/>
</dbReference>